<dbReference type="OrthoDB" id="1705400at2759"/>
<keyword evidence="2" id="KW-1185">Reference proteome</keyword>
<evidence type="ECO:0000313" key="2">
    <source>
        <dbReference type="Proteomes" id="UP000275267"/>
    </source>
</evidence>
<evidence type="ECO:0000313" key="1">
    <source>
        <dbReference type="EMBL" id="RLN03186.1"/>
    </source>
</evidence>
<gene>
    <name evidence="1" type="ORF">C2845_PM13G01140</name>
</gene>
<protein>
    <submittedName>
        <fullName evidence="1">Uncharacterized protein</fullName>
    </submittedName>
</protein>
<dbReference type="STRING" id="4540.A0A3L6RFV5"/>
<accession>A0A3L6RFV5</accession>
<dbReference type="AlphaFoldDB" id="A0A3L6RFV5"/>
<organism evidence="1 2">
    <name type="scientific">Panicum miliaceum</name>
    <name type="common">Proso millet</name>
    <name type="synonym">Broomcorn millet</name>
    <dbReference type="NCBI Taxonomy" id="4540"/>
    <lineage>
        <taxon>Eukaryota</taxon>
        <taxon>Viridiplantae</taxon>
        <taxon>Streptophyta</taxon>
        <taxon>Embryophyta</taxon>
        <taxon>Tracheophyta</taxon>
        <taxon>Spermatophyta</taxon>
        <taxon>Magnoliopsida</taxon>
        <taxon>Liliopsida</taxon>
        <taxon>Poales</taxon>
        <taxon>Poaceae</taxon>
        <taxon>PACMAD clade</taxon>
        <taxon>Panicoideae</taxon>
        <taxon>Panicodae</taxon>
        <taxon>Paniceae</taxon>
        <taxon>Panicinae</taxon>
        <taxon>Panicum</taxon>
        <taxon>Panicum sect. Panicum</taxon>
    </lineage>
</organism>
<name>A0A3L6RFV5_PANMI</name>
<reference evidence="2" key="1">
    <citation type="journal article" date="2019" name="Nat. Commun.">
        <title>The genome of broomcorn millet.</title>
        <authorList>
            <person name="Zou C."/>
            <person name="Miki D."/>
            <person name="Li D."/>
            <person name="Tang Q."/>
            <person name="Xiao L."/>
            <person name="Rajput S."/>
            <person name="Deng P."/>
            <person name="Jia W."/>
            <person name="Huang R."/>
            <person name="Zhang M."/>
            <person name="Sun Y."/>
            <person name="Hu J."/>
            <person name="Fu X."/>
            <person name="Schnable P.S."/>
            <person name="Li F."/>
            <person name="Zhang H."/>
            <person name="Feng B."/>
            <person name="Zhu X."/>
            <person name="Liu R."/>
            <person name="Schnable J.C."/>
            <person name="Zhu J.-K."/>
            <person name="Zhang H."/>
        </authorList>
    </citation>
    <scope>NUCLEOTIDE SEQUENCE [LARGE SCALE GENOMIC DNA]</scope>
</reference>
<comment type="caution">
    <text evidence="1">The sequence shown here is derived from an EMBL/GenBank/DDBJ whole genome shotgun (WGS) entry which is preliminary data.</text>
</comment>
<proteinExistence type="predicted"/>
<dbReference type="EMBL" id="PQIB02000008">
    <property type="protein sequence ID" value="RLN03186.1"/>
    <property type="molecule type" value="Genomic_DNA"/>
</dbReference>
<dbReference type="Proteomes" id="UP000275267">
    <property type="component" value="Unassembled WGS sequence"/>
</dbReference>
<sequence>MDFVKNKRRNKISDSLLDDCLVTFIERDILEDLNENDVVKTFMAIRKRRTRK</sequence>